<comment type="caution">
    <text evidence="3">The sequence shown here is derived from an EMBL/GenBank/DDBJ whole genome shotgun (WGS) entry which is preliminary data.</text>
</comment>
<feature type="domain" description="Replication factor A C-terminal" evidence="2">
    <location>
        <begin position="42"/>
        <end position="130"/>
    </location>
</feature>
<dbReference type="Proteomes" id="UP001632038">
    <property type="component" value="Unassembled WGS sequence"/>
</dbReference>
<evidence type="ECO:0000259" key="2">
    <source>
        <dbReference type="Pfam" id="PF08646"/>
    </source>
</evidence>
<dbReference type="Gene3D" id="2.40.50.140">
    <property type="entry name" value="Nucleic acid-binding proteins"/>
    <property type="match status" value="1"/>
</dbReference>
<gene>
    <name evidence="3" type="ORF">CASFOL_017938</name>
</gene>
<feature type="region of interest" description="Disordered" evidence="1">
    <location>
        <begin position="217"/>
        <end position="260"/>
    </location>
</feature>
<evidence type="ECO:0000256" key="1">
    <source>
        <dbReference type="SAM" id="MobiDB-lite"/>
    </source>
</evidence>
<reference evidence="4" key="1">
    <citation type="journal article" date="2024" name="IScience">
        <title>Strigolactones Initiate the Formation of Haustorium-like Structures in Castilleja.</title>
        <authorList>
            <person name="Buerger M."/>
            <person name="Peterson D."/>
            <person name="Chory J."/>
        </authorList>
    </citation>
    <scope>NUCLEOTIDE SEQUENCE [LARGE SCALE GENOMIC DNA]</scope>
</reference>
<keyword evidence="4" id="KW-1185">Reference proteome</keyword>
<sequence length="260" mass="29511">MAVSSKNDIEFEEIFELFSSRSARLLPLNYLKERHEMRKYWVEGTIVGVDTNKEFWYLSCKICTRKIEKVDRIQSCAHCQEMTYIDIYRYSVEVKFVDESGRATLVLCDQACTELICKDARDVVALQGESIKTLPISVELDIVGTKGLFEVIVTPDNNDAERFEVSGQTLDKEILDLYRDKYCFYQESSPDHPSFPEAEEQEALNAVEVEVSTDLENMTAAPGCIASEGTETTIKEPSGSNHPDASPAFKKRKMDEADQK</sequence>
<accession>A0ABD3DCN7</accession>
<evidence type="ECO:0000313" key="4">
    <source>
        <dbReference type="Proteomes" id="UP001632038"/>
    </source>
</evidence>
<dbReference type="InterPro" id="IPR013955">
    <property type="entry name" value="Rep_factor-A_C"/>
</dbReference>
<dbReference type="InterPro" id="IPR012340">
    <property type="entry name" value="NA-bd_OB-fold"/>
</dbReference>
<name>A0ABD3DCN7_9LAMI</name>
<organism evidence="3 4">
    <name type="scientific">Castilleja foliolosa</name>
    <dbReference type="NCBI Taxonomy" id="1961234"/>
    <lineage>
        <taxon>Eukaryota</taxon>
        <taxon>Viridiplantae</taxon>
        <taxon>Streptophyta</taxon>
        <taxon>Embryophyta</taxon>
        <taxon>Tracheophyta</taxon>
        <taxon>Spermatophyta</taxon>
        <taxon>Magnoliopsida</taxon>
        <taxon>eudicotyledons</taxon>
        <taxon>Gunneridae</taxon>
        <taxon>Pentapetalae</taxon>
        <taxon>asterids</taxon>
        <taxon>lamiids</taxon>
        <taxon>Lamiales</taxon>
        <taxon>Orobanchaceae</taxon>
        <taxon>Pedicularideae</taxon>
        <taxon>Castillejinae</taxon>
        <taxon>Castilleja</taxon>
    </lineage>
</organism>
<dbReference type="Pfam" id="PF08646">
    <property type="entry name" value="Rep_fac-A_C"/>
    <property type="match status" value="1"/>
</dbReference>
<dbReference type="EMBL" id="JAVIJP010000019">
    <property type="protein sequence ID" value="KAL3638567.1"/>
    <property type="molecule type" value="Genomic_DNA"/>
</dbReference>
<protein>
    <recommendedName>
        <fullName evidence="2">Replication factor A C-terminal domain-containing protein</fullName>
    </recommendedName>
</protein>
<evidence type="ECO:0000313" key="3">
    <source>
        <dbReference type="EMBL" id="KAL3638567.1"/>
    </source>
</evidence>
<proteinExistence type="predicted"/>
<dbReference type="SUPFAM" id="SSF50249">
    <property type="entry name" value="Nucleic acid-binding proteins"/>
    <property type="match status" value="1"/>
</dbReference>
<dbReference type="AlphaFoldDB" id="A0ABD3DCN7"/>